<dbReference type="InterPro" id="IPR053300">
    <property type="entry name" value="Homeobox-like_regulator"/>
</dbReference>
<feature type="compositionally biased region" description="Basic residues" evidence="1">
    <location>
        <begin position="383"/>
        <end position="395"/>
    </location>
</feature>
<protein>
    <submittedName>
        <fullName evidence="2">Uncharacterized protein</fullName>
    </submittedName>
</protein>
<accession>A0A024VZE0</accession>
<dbReference type="PANTHER" id="PTHR45795:SF1">
    <property type="entry name" value="MACRO DOMAIN-CONTAINING PROTEIN"/>
    <property type="match status" value="1"/>
</dbReference>
<feature type="region of interest" description="Disordered" evidence="1">
    <location>
        <begin position="430"/>
        <end position="460"/>
    </location>
</feature>
<reference evidence="2 3" key="2">
    <citation type="submission" date="2013-02" db="EMBL/GenBank/DDBJ databases">
        <title>The Genome Sequence of Plasmodium falciparum Tanzania (2000708).</title>
        <authorList>
            <consortium name="The Broad Institute Genome Sequencing Platform"/>
            <consortium name="The Broad Institute Genome Sequencing Center for Infectious Disease"/>
            <person name="Neafsey D."/>
            <person name="Cheeseman I."/>
            <person name="Volkman S."/>
            <person name="Adams J."/>
            <person name="Walker B."/>
            <person name="Young S.K."/>
            <person name="Zeng Q."/>
            <person name="Gargeya S."/>
            <person name="Fitzgerald M."/>
            <person name="Haas B."/>
            <person name="Abouelleil A."/>
            <person name="Alvarado L."/>
            <person name="Arachchi H.M."/>
            <person name="Berlin A.M."/>
            <person name="Chapman S.B."/>
            <person name="Dewar J."/>
            <person name="Goldberg J."/>
            <person name="Griggs A."/>
            <person name="Gujja S."/>
            <person name="Hansen M."/>
            <person name="Howarth C."/>
            <person name="Imamovic A."/>
            <person name="Larimer J."/>
            <person name="McCowan C."/>
            <person name="Murphy C."/>
            <person name="Neiman D."/>
            <person name="Pearson M."/>
            <person name="Priest M."/>
            <person name="Roberts A."/>
            <person name="Saif S."/>
            <person name="Shea T."/>
            <person name="Sisk P."/>
            <person name="Sykes S."/>
            <person name="Wortman J."/>
            <person name="Nusbaum C."/>
            <person name="Birren B."/>
        </authorList>
    </citation>
    <scope>NUCLEOTIDE SEQUENCE [LARGE SCALE GENOMIC DNA]</scope>
    <source>
        <strain evidence="3">Tanzania (2000708)</strain>
    </source>
</reference>
<evidence type="ECO:0000256" key="1">
    <source>
        <dbReference type="SAM" id="MobiDB-lite"/>
    </source>
</evidence>
<dbReference type="EMBL" id="KI926567">
    <property type="protein sequence ID" value="ETW33635.1"/>
    <property type="molecule type" value="Genomic_DNA"/>
</dbReference>
<proteinExistence type="predicted"/>
<dbReference type="AlphaFoldDB" id="A0A024VZE0"/>
<feature type="non-terminal residue" evidence="2">
    <location>
        <position position="609"/>
    </location>
</feature>
<feature type="region of interest" description="Disordered" evidence="1">
    <location>
        <begin position="338"/>
        <end position="405"/>
    </location>
</feature>
<evidence type="ECO:0000313" key="3">
    <source>
        <dbReference type="Proteomes" id="UP000030708"/>
    </source>
</evidence>
<evidence type="ECO:0000313" key="2">
    <source>
        <dbReference type="EMBL" id="ETW33635.1"/>
    </source>
</evidence>
<feature type="compositionally biased region" description="Low complexity" evidence="1">
    <location>
        <begin position="430"/>
        <end position="448"/>
    </location>
</feature>
<dbReference type="PANTHER" id="PTHR45795">
    <property type="entry name" value="EARLY GAMETOCYTE ENRICHED PHOSPHOPROTEIN EGXP"/>
    <property type="match status" value="1"/>
</dbReference>
<sequence>MQISNILSNCILSEIISNMETMKFPNKYYPWDNKNVFEPFLELLCICKDLSCTNTMCYRSLIRYINVFIQNTILRIFVLRNYKFIDKTRIDYFKIHMLLKLICTFTPCYNSRIVKISCFFMIFIIMNKKINRYKQDYTTDWDNPDFEKLKEKYYPSSDPKKEGLSKPNHMYGVPIEVLRFFIPHYKQCRPEDFIYCPGYKPYENDYYNVDGTVRIIRDHMRYSFYVENICSKKMRHKRRNISAFNKILYKNFKSIKKQFTMFHRPNMLNLSYDWDSFQKDIMVLVNQILTSYEWHGHGAFESFVSIWRFKKRYSKSYTSTKSVEENFRNIEEDLADLDEDSTENINEPNHLDGQNNKNNRKTNNDNTLKQNHRKSRGTSVQGRKNKINRGSKGKHNSINIPKDRKTNIMSQINKFIFNKKDIKIKCEESSSSNYEEGNSSSNEENNISTDKNISNTNNKNGVSLYDNSKVYLKGDYKFSKQFHKYIHKNLLDNVDKTDRTINIISKFFGGVNKSNNMNNINSVNKENNMNKVNAVHKINAVDKVNAVNKVNSVNKLNVVNKTNVLSKLNAVYKVNSVPKMNAVNKVNVVNKKDILNKLNALYKMNAVYK</sequence>
<organism evidence="2 3">
    <name type="scientific">Plasmodium falciparum Tanzania</name>
    <name type="common">2000708</name>
    <dbReference type="NCBI Taxonomy" id="1036725"/>
    <lineage>
        <taxon>Eukaryota</taxon>
        <taxon>Sar</taxon>
        <taxon>Alveolata</taxon>
        <taxon>Apicomplexa</taxon>
        <taxon>Aconoidasida</taxon>
        <taxon>Haemosporida</taxon>
        <taxon>Plasmodiidae</taxon>
        <taxon>Plasmodium</taxon>
        <taxon>Plasmodium (Laverania)</taxon>
    </lineage>
</organism>
<reference evidence="2 3" key="1">
    <citation type="submission" date="2013-02" db="EMBL/GenBank/DDBJ databases">
        <title>The Genome Annotation of Plasmodium falciparum Tanzania (2000708).</title>
        <authorList>
            <consortium name="The Broad Institute Genome Sequencing Platform"/>
            <consortium name="The Broad Institute Genome Sequencing Center for Infectious Disease"/>
            <person name="Neafsey D."/>
            <person name="Hoffman S."/>
            <person name="Volkman S."/>
            <person name="Rosenthal P."/>
            <person name="Walker B."/>
            <person name="Young S.K."/>
            <person name="Zeng Q."/>
            <person name="Gargeya S."/>
            <person name="Fitzgerald M."/>
            <person name="Haas B."/>
            <person name="Abouelleil A."/>
            <person name="Allen A.W."/>
            <person name="Alvarado L."/>
            <person name="Arachchi H.M."/>
            <person name="Berlin A.M."/>
            <person name="Chapman S.B."/>
            <person name="Gainer-Dewar J."/>
            <person name="Goldberg J."/>
            <person name="Griggs A."/>
            <person name="Gujja S."/>
            <person name="Hansen M."/>
            <person name="Howarth C."/>
            <person name="Imamovic A."/>
            <person name="Ireland A."/>
            <person name="Larimer J."/>
            <person name="McCowan C."/>
            <person name="Murphy C."/>
            <person name="Pearson M."/>
            <person name="Poon T.W."/>
            <person name="Priest M."/>
            <person name="Roberts A."/>
            <person name="Saif S."/>
            <person name="Shea T."/>
            <person name="Sisk P."/>
            <person name="Sykes S."/>
            <person name="Wortman J."/>
            <person name="Nusbaum C."/>
            <person name="Birren B."/>
        </authorList>
    </citation>
    <scope>NUCLEOTIDE SEQUENCE [LARGE SCALE GENOMIC DNA]</scope>
    <source>
        <strain evidence="3">Tanzania (2000708)</strain>
    </source>
</reference>
<dbReference type="Proteomes" id="UP000030708">
    <property type="component" value="Unassembled WGS sequence"/>
</dbReference>
<feature type="compositionally biased region" description="Polar residues" evidence="1">
    <location>
        <begin position="449"/>
        <end position="460"/>
    </location>
</feature>
<name>A0A024VZE0_PLAFA</name>
<gene>
    <name evidence="2" type="ORF">PFTANZ_05649</name>
</gene>